<dbReference type="OrthoDB" id="10055441at2759"/>
<dbReference type="STRING" id="70667.A0A183SNC9"/>
<proteinExistence type="predicted"/>
<dbReference type="EMBL" id="UYSU01033379">
    <property type="protein sequence ID" value="VDL92112.1"/>
    <property type="molecule type" value="Genomic_DNA"/>
</dbReference>
<evidence type="ECO:0000313" key="1">
    <source>
        <dbReference type="EMBL" id="VDL92112.1"/>
    </source>
</evidence>
<evidence type="ECO:0000313" key="2">
    <source>
        <dbReference type="Proteomes" id="UP000275846"/>
    </source>
</evidence>
<sequence length="410" mass="45522">MSSYLASILDGHPRLHCGTNFWDVNPPHAVSPGATADYGYVEQTARLASLSVWRLDTIVGMLYHGLPMSSTDTNIMVHTCKQELCVRPQHIRFRASSVALVIVLKALAQSGYTVIPPQATIGPCGTVVQGSLPTVLFGSNLLDLRETKWHTKMRSGRMTFYRACSPMSLAIYFAPQEQPVLITVAERESASLELLRIEFGSDYRLPCQSKPKSGVPAPDESVDVFGPFSIEELQQYRRGGECFCGRLYLVPNTHLWLLVAELFPTATPWATNTPVLCVPPHMLAAACRSQNTRSLNSNKQQYPRSHLPRRTLRAAEVSPLTIATWNVLFLLDNPRSNRSKRRTVLVARDLARYKLDIAALSKTRFSEQGQLEKVGVAGQRQRNVTQVSLLPSGTTSWDVCPVCRRASMIA</sequence>
<dbReference type="WBParaSite" id="SSLN_0000591401-mRNA-1">
    <property type="protein sequence ID" value="SSLN_0000591401-mRNA-1"/>
    <property type="gene ID" value="SSLN_0000591401"/>
</dbReference>
<keyword evidence="2" id="KW-1185">Reference proteome</keyword>
<gene>
    <name evidence="1" type="ORF">SSLN_LOCUS5727</name>
</gene>
<evidence type="ECO:0000313" key="3">
    <source>
        <dbReference type="WBParaSite" id="SSLN_0000591401-mRNA-1"/>
    </source>
</evidence>
<dbReference type="AlphaFoldDB" id="A0A183SNC9"/>
<reference evidence="3" key="1">
    <citation type="submission" date="2016-06" db="UniProtKB">
        <authorList>
            <consortium name="WormBaseParasite"/>
        </authorList>
    </citation>
    <scope>IDENTIFICATION</scope>
</reference>
<dbReference type="Proteomes" id="UP000275846">
    <property type="component" value="Unassembled WGS sequence"/>
</dbReference>
<reference evidence="1 2" key="2">
    <citation type="submission" date="2018-11" db="EMBL/GenBank/DDBJ databases">
        <authorList>
            <consortium name="Pathogen Informatics"/>
        </authorList>
    </citation>
    <scope>NUCLEOTIDE SEQUENCE [LARGE SCALE GENOMIC DNA]</scope>
    <source>
        <strain evidence="1 2">NST_G2</strain>
    </source>
</reference>
<name>A0A183SNC9_SCHSO</name>
<organism evidence="3">
    <name type="scientific">Schistocephalus solidus</name>
    <name type="common">Tapeworm</name>
    <dbReference type="NCBI Taxonomy" id="70667"/>
    <lineage>
        <taxon>Eukaryota</taxon>
        <taxon>Metazoa</taxon>
        <taxon>Spiralia</taxon>
        <taxon>Lophotrochozoa</taxon>
        <taxon>Platyhelminthes</taxon>
        <taxon>Cestoda</taxon>
        <taxon>Eucestoda</taxon>
        <taxon>Diphyllobothriidea</taxon>
        <taxon>Diphyllobothriidae</taxon>
        <taxon>Schistocephalus</taxon>
    </lineage>
</organism>
<protein>
    <submittedName>
        <fullName evidence="3">Endonuclease/exonuclease/phosphatase</fullName>
    </submittedName>
</protein>
<accession>A0A183SNC9</accession>